<feature type="active site" description="Proton donor" evidence="6">
    <location>
        <position position="177"/>
    </location>
</feature>
<dbReference type="Pfam" id="PF01263">
    <property type="entry name" value="Aldose_epim"/>
    <property type="match status" value="1"/>
</dbReference>
<comment type="catalytic activity">
    <reaction evidence="5">
        <text>alpha-maltose = beta-maltose</text>
        <dbReference type="Rhea" id="RHEA:21228"/>
        <dbReference type="ChEBI" id="CHEBI:18147"/>
        <dbReference type="ChEBI" id="CHEBI:18167"/>
        <dbReference type="EC" id="5.1.3.21"/>
    </reaction>
</comment>
<dbReference type="GO" id="GO:0005737">
    <property type="term" value="C:cytoplasm"/>
    <property type="evidence" value="ECO:0007669"/>
    <property type="project" value="TreeGrafter"/>
</dbReference>
<dbReference type="InterPro" id="IPR011013">
    <property type="entry name" value="Gal_mutarotase_sf_dom"/>
</dbReference>
<dbReference type="CDD" id="cd09019">
    <property type="entry name" value="galactose_mutarotase_like"/>
    <property type="match status" value="1"/>
</dbReference>
<evidence type="ECO:0000256" key="5">
    <source>
        <dbReference type="PIRNR" id="PIRNR005096"/>
    </source>
</evidence>
<dbReference type="GO" id="GO:0050558">
    <property type="term" value="F:maltose epimerase activity"/>
    <property type="evidence" value="ECO:0007669"/>
    <property type="project" value="UniProtKB-EC"/>
</dbReference>
<reference evidence="10" key="1">
    <citation type="submission" date="2019-03" db="EMBL/GenBank/DDBJ databases">
        <title>Weissella sp. 26KH-42 Genome sequencing.</title>
        <authorList>
            <person name="Heo J."/>
            <person name="Kim S.-J."/>
            <person name="Kim J.-S."/>
            <person name="Hong S.-B."/>
            <person name="Kwon S.-W."/>
        </authorList>
    </citation>
    <scope>NUCLEOTIDE SEQUENCE [LARGE SCALE GENOMIC DNA]</scope>
    <source>
        <strain evidence="10">26KH-42</strain>
    </source>
</reference>
<dbReference type="GO" id="GO:0004034">
    <property type="term" value="F:aldose 1-epimerase activity"/>
    <property type="evidence" value="ECO:0007669"/>
    <property type="project" value="TreeGrafter"/>
</dbReference>
<evidence type="ECO:0000256" key="3">
    <source>
        <dbReference type="ARBA" id="ARBA00023235"/>
    </source>
</evidence>
<evidence type="ECO:0000313" key="9">
    <source>
        <dbReference type="EMBL" id="QBO36340.1"/>
    </source>
</evidence>
<evidence type="ECO:0000256" key="7">
    <source>
        <dbReference type="PIRSR" id="PIRSR005096-2"/>
    </source>
</evidence>
<dbReference type="PANTHER" id="PTHR10091:SF0">
    <property type="entry name" value="GALACTOSE MUTAROTASE"/>
    <property type="match status" value="1"/>
</dbReference>
<comment type="similarity">
    <text evidence="2 5">Belongs to the aldose epimerase family.</text>
</comment>
<dbReference type="SUPFAM" id="SSF74650">
    <property type="entry name" value="Galactose mutarotase-like"/>
    <property type="match status" value="1"/>
</dbReference>
<evidence type="ECO:0000256" key="6">
    <source>
        <dbReference type="PIRSR" id="PIRSR005096-1"/>
    </source>
</evidence>
<dbReference type="PIRSF" id="PIRSF005096">
    <property type="entry name" value="GALM"/>
    <property type="match status" value="1"/>
</dbReference>
<dbReference type="UniPathway" id="UPA00242"/>
<evidence type="ECO:0000313" key="10">
    <source>
        <dbReference type="Proteomes" id="UP000292886"/>
    </source>
</evidence>
<comment type="function">
    <text evidence="5">Catalyzes the interconversion of alpha and beta anomers of maltose.</text>
</comment>
<evidence type="ECO:0000256" key="2">
    <source>
        <dbReference type="ARBA" id="ARBA00006206"/>
    </source>
</evidence>
<dbReference type="PANTHER" id="PTHR10091">
    <property type="entry name" value="ALDOSE-1-EPIMERASE"/>
    <property type="match status" value="1"/>
</dbReference>
<gene>
    <name evidence="9" type="ORF">EQG49_07640</name>
</gene>
<feature type="binding site" evidence="7">
    <location>
        <position position="243"/>
    </location>
    <ligand>
        <name>beta-D-galactose</name>
        <dbReference type="ChEBI" id="CHEBI:27667"/>
    </ligand>
</feature>
<proteinExistence type="inferred from homology"/>
<feature type="binding site" evidence="8">
    <location>
        <begin position="177"/>
        <end position="179"/>
    </location>
    <ligand>
        <name>beta-D-galactose</name>
        <dbReference type="ChEBI" id="CHEBI:27667"/>
    </ligand>
</feature>
<evidence type="ECO:0000256" key="1">
    <source>
        <dbReference type="ARBA" id="ARBA00005028"/>
    </source>
</evidence>
<dbReference type="OrthoDB" id="9779408at2"/>
<accession>A0A4P6YUC7</accession>
<dbReference type="InterPro" id="IPR015443">
    <property type="entry name" value="Aldose_1-epimerase"/>
</dbReference>
<sequence>MQIKTTDFGHVADGPVTEYTLINKNGVQVSAITFGATWRRFTTKDVAGNDRDLILNFPDVHEYETNPFHLGNTIGRVGGRIAGGEFSIAKQMFHVKPNEGHNLIHGGAKGFDTYNWHGQAAVVDGNGVITFTQTITDDGFAGTLDVTITYTLTETNQLTITYSGISDEATLFNPMTHVYFNLADGQASILDHQLQIRSTQHVAVDSEKIPTGEFIDNAGTAFDFATPAVISAQLAKLAGDQFDDAFVLTDAQDEAALVLTDPASGRTVEIVSDRNGAVVFTANPWVIGKDDAWIASHPYNGLALETQTLPDAVHHANFGDIVLPANTQKDYHVTYTIK</sequence>
<dbReference type="KEGG" id="wei:EQG49_07640"/>
<protein>
    <recommendedName>
        <fullName evidence="5">Maltose epimerase</fullName>
        <ecNumber evidence="5">5.1.3.21</ecNumber>
    </recommendedName>
</protein>
<dbReference type="EMBL" id="CP037940">
    <property type="protein sequence ID" value="QBO36340.1"/>
    <property type="molecule type" value="Genomic_DNA"/>
</dbReference>
<dbReference type="RefSeq" id="WP_133363417.1">
    <property type="nucleotide sequence ID" value="NZ_CP037940.1"/>
</dbReference>
<evidence type="ECO:0000256" key="8">
    <source>
        <dbReference type="PIRSR" id="PIRSR005096-3"/>
    </source>
</evidence>
<keyword evidence="3 5" id="KW-0413">Isomerase</keyword>
<dbReference type="Gene3D" id="2.70.98.10">
    <property type="match status" value="1"/>
</dbReference>
<evidence type="ECO:0000256" key="4">
    <source>
        <dbReference type="ARBA" id="ARBA00023277"/>
    </source>
</evidence>
<dbReference type="GO" id="GO:0006006">
    <property type="term" value="P:glucose metabolic process"/>
    <property type="evidence" value="ECO:0007669"/>
    <property type="project" value="TreeGrafter"/>
</dbReference>
<dbReference type="GO" id="GO:0033499">
    <property type="term" value="P:galactose catabolic process via UDP-galactose, Leloir pathway"/>
    <property type="evidence" value="ECO:0007669"/>
    <property type="project" value="TreeGrafter"/>
</dbReference>
<dbReference type="AlphaFoldDB" id="A0A4P6YUC7"/>
<feature type="active site" description="Proton acceptor" evidence="6">
    <location>
        <position position="305"/>
    </location>
</feature>
<dbReference type="Proteomes" id="UP000292886">
    <property type="component" value="Chromosome"/>
</dbReference>
<dbReference type="InterPro" id="IPR014718">
    <property type="entry name" value="GH-type_carb-bd"/>
</dbReference>
<organism evidence="9 10">
    <name type="scientific">Periweissella cryptocerci</name>
    <dbReference type="NCBI Taxonomy" id="2506420"/>
    <lineage>
        <taxon>Bacteria</taxon>
        <taxon>Bacillati</taxon>
        <taxon>Bacillota</taxon>
        <taxon>Bacilli</taxon>
        <taxon>Lactobacillales</taxon>
        <taxon>Lactobacillaceae</taxon>
        <taxon>Periweissella</taxon>
    </lineage>
</organism>
<dbReference type="InterPro" id="IPR047215">
    <property type="entry name" value="Galactose_mutarotase-like"/>
</dbReference>
<dbReference type="InterPro" id="IPR008183">
    <property type="entry name" value="Aldose_1/G6P_1-epimerase"/>
</dbReference>
<dbReference type="EC" id="5.1.3.21" evidence="5"/>
<comment type="pathway">
    <text evidence="1 5">Carbohydrate metabolism; hexose metabolism.</text>
</comment>
<name>A0A4P6YUC7_9LACO</name>
<keyword evidence="10" id="KW-1185">Reference proteome</keyword>
<dbReference type="GO" id="GO:0030246">
    <property type="term" value="F:carbohydrate binding"/>
    <property type="evidence" value="ECO:0007669"/>
    <property type="project" value="InterPro"/>
</dbReference>
<keyword evidence="4 5" id="KW-0119">Carbohydrate metabolism</keyword>